<evidence type="ECO:0008006" key="4">
    <source>
        <dbReference type="Google" id="ProtNLM"/>
    </source>
</evidence>
<feature type="transmembrane region" description="Helical" evidence="1">
    <location>
        <begin position="6"/>
        <end position="26"/>
    </location>
</feature>
<keyword evidence="1" id="KW-0472">Membrane</keyword>
<keyword evidence="1" id="KW-0812">Transmembrane</keyword>
<proteinExistence type="predicted"/>
<dbReference type="STRING" id="39950.BCB69_01030"/>
<dbReference type="AlphaFoldDB" id="A0A1B3WCK5"/>
<gene>
    <name evidence="2" type="ORF">BCB69_01030</name>
</gene>
<evidence type="ECO:0000313" key="2">
    <source>
        <dbReference type="EMBL" id="AOH38699.1"/>
    </source>
</evidence>
<dbReference type="KEGG" id="dpn:BCB69_01030"/>
<evidence type="ECO:0000313" key="3">
    <source>
        <dbReference type="Proteomes" id="UP000094757"/>
    </source>
</evidence>
<organism evidence="2 3">
    <name type="scientific">Dialister pneumosintes</name>
    <dbReference type="NCBI Taxonomy" id="39950"/>
    <lineage>
        <taxon>Bacteria</taxon>
        <taxon>Bacillati</taxon>
        <taxon>Bacillota</taxon>
        <taxon>Negativicutes</taxon>
        <taxon>Veillonellales</taxon>
        <taxon>Veillonellaceae</taxon>
        <taxon>Dialister</taxon>
    </lineage>
</organism>
<keyword evidence="1" id="KW-1133">Transmembrane helix</keyword>
<dbReference type="Proteomes" id="UP000094757">
    <property type="component" value="Chromosome"/>
</dbReference>
<sequence>MIGISIFTVIVTLSVLYMLNRILTAIKLHTKETQKTVSVVKEVALPVEKIETTQEKTKEIQKEIVPKIAKEVVREVVSISTLPTSKYPSTVEVTPEPAVVAAIIAAIQCMGIRGKIVSIRPRVSERWKMAGRIENISNSQRF</sequence>
<dbReference type="EMBL" id="CP017037">
    <property type="protein sequence ID" value="AOH38699.1"/>
    <property type="molecule type" value="Genomic_DNA"/>
</dbReference>
<accession>A0A1B3WCK5</accession>
<reference evidence="3" key="1">
    <citation type="submission" date="2016-08" db="EMBL/GenBank/DDBJ databases">
        <authorList>
            <person name="Holder M.E."/>
            <person name="Ajami N.J."/>
            <person name="Petrosino J.F."/>
        </authorList>
    </citation>
    <scope>NUCLEOTIDE SEQUENCE [LARGE SCALE GENOMIC DNA]</scope>
    <source>
        <strain evidence="3">F0677</strain>
    </source>
</reference>
<protein>
    <recommendedName>
        <fullName evidence="4">Oxaloacetate decarboxylase, gamma chain</fullName>
    </recommendedName>
</protein>
<evidence type="ECO:0000256" key="1">
    <source>
        <dbReference type="SAM" id="Phobius"/>
    </source>
</evidence>
<name>A0A1B3WCK5_9FIRM</name>